<dbReference type="Proteomes" id="UP000001822">
    <property type="component" value="Chromosome"/>
</dbReference>
<dbReference type="AlphaFoldDB" id="A0A6N4SMW1"/>
<dbReference type="GO" id="GO:0004316">
    <property type="term" value="F:3-oxoacyl-[acyl-carrier-protein] reductase (NADPH) activity"/>
    <property type="evidence" value="ECO:0007669"/>
    <property type="project" value="UniProtKB-EC"/>
</dbReference>
<protein>
    <submittedName>
        <fullName evidence="2">3-oxoacyl-[acyl-carrier-protein] reductase</fullName>
        <ecNumber evidence="2">1.1.1.100</ecNumber>
    </submittedName>
</protein>
<name>A0A6N4SMW1_CYTH3</name>
<organism evidence="2 3">
    <name type="scientific">Cytophaga hutchinsonii (strain ATCC 33406 / DSM 1761 / CIP 103989 / NBRC 15051 / NCIMB 9469 / D465)</name>
    <dbReference type="NCBI Taxonomy" id="269798"/>
    <lineage>
        <taxon>Bacteria</taxon>
        <taxon>Pseudomonadati</taxon>
        <taxon>Bacteroidota</taxon>
        <taxon>Cytophagia</taxon>
        <taxon>Cytophagales</taxon>
        <taxon>Cytophagaceae</taxon>
        <taxon>Cytophaga</taxon>
    </lineage>
</organism>
<dbReference type="PRINTS" id="PR00081">
    <property type="entry name" value="GDHRDH"/>
</dbReference>
<dbReference type="InterPro" id="IPR036291">
    <property type="entry name" value="NAD(P)-bd_dom_sf"/>
</dbReference>
<dbReference type="InterPro" id="IPR050259">
    <property type="entry name" value="SDR"/>
</dbReference>
<reference evidence="2 3" key="1">
    <citation type="journal article" date="2007" name="Appl. Environ. Microbiol.">
        <title>Genome sequence of the cellulolytic gliding bacterium Cytophaga hutchinsonii.</title>
        <authorList>
            <person name="Xie G."/>
            <person name="Bruce D.C."/>
            <person name="Challacombe J.F."/>
            <person name="Chertkov O."/>
            <person name="Detter J.C."/>
            <person name="Gilna P."/>
            <person name="Han C.S."/>
            <person name="Lucas S."/>
            <person name="Misra M."/>
            <person name="Myers G.L."/>
            <person name="Richardson P."/>
            <person name="Tapia R."/>
            <person name="Thayer N."/>
            <person name="Thompson L.S."/>
            <person name="Brettin T.S."/>
            <person name="Henrissat B."/>
            <person name="Wilson D.B."/>
            <person name="McBride M.J."/>
        </authorList>
    </citation>
    <scope>NUCLEOTIDE SEQUENCE [LARGE SCALE GENOMIC DNA]</scope>
    <source>
        <strain evidence="3">ATCC 33406 / DSM 1761 / CIP 103989 / NBRC 15051 / NCIMB 9469 / D465</strain>
    </source>
</reference>
<dbReference type="EC" id="1.1.1.100" evidence="2"/>
<evidence type="ECO:0000313" key="2">
    <source>
        <dbReference type="EMBL" id="ABG57617.1"/>
    </source>
</evidence>
<dbReference type="EMBL" id="CP000383">
    <property type="protein sequence ID" value="ABG57617.1"/>
    <property type="molecule type" value="Genomic_DNA"/>
</dbReference>
<dbReference type="Gene3D" id="3.40.50.720">
    <property type="entry name" value="NAD(P)-binding Rossmann-like Domain"/>
    <property type="match status" value="1"/>
</dbReference>
<dbReference type="KEGG" id="chu:CHU_0327"/>
<dbReference type="PANTHER" id="PTHR42879:SF2">
    <property type="entry name" value="3-OXOACYL-[ACYL-CARRIER-PROTEIN] REDUCTASE FABG"/>
    <property type="match status" value="1"/>
</dbReference>
<sequence length="246" mass="27319">MIESKVVVLVRTTHSIAKAAAEKFCDQGFRVVLWEDNKTKVDESIIASCNLRKGSCVVESFDFSIQDNFEKAAVHVIKKYGRIDVLVNNPKLAPVSKVPNLSTEAWHETIDANLSVFLNSISVIAPFMQQQKIGSIINCCLPLRIHDSLTDRHYDGIREGVKGITQLWARELGQSGITVNTIIPGYIEEDNLPLADSAELTQFRLKIPVRRFAKALDVVNAYSFLITDDASYITGTELVIDGGVRI</sequence>
<dbReference type="SUPFAM" id="SSF51735">
    <property type="entry name" value="NAD(P)-binding Rossmann-fold domains"/>
    <property type="match status" value="1"/>
</dbReference>
<evidence type="ECO:0000256" key="1">
    <source>
        <dbReference type="ARBA" id="ARBA00006484"/>
    </source>
</evidence>
<evidence type="ECO:0000313" key="3">
    <source>
        <dbReference type="Proteomes" id="UP000001822"/>
    </source>
</evidence>
<dbReference type="OrthoDB" id="9804774at2"/>
<proteinExistence type="inferred from homology"/>
<keyword evidence="2" id="KW-0560">Oxidoreductase</keyword>
<accession>A0A6N4SMW1</accession>
<gene>
    <name evidence="2" type="primary">fabG</name>
    <name evidence="2" type="ordered locus">CHU_0327</name>
</gene>
<dbReference type="InterPro" id="IPR002347">
    <property type="entry name" value="SDR_fam"/>
</dbReference>
<dbReference type="RefSeq" id="WP_011583733.1">
    <property type="nucleotide sequence ID" value="NC_008255.1"/>
</dbReference>
<dbReference type="Pfam" id="PF13561">
    <property type="entry name" value="adh_short_C2"/>
    <property type="match status" value="1"/>
</dbReference>
<comment type="similarity">
    <text evidence="1">Belongs to the short-chain dehydrogenases/reductases (SDR) family.</text>
</comment>
<dbReference type="PANTHER" id="PTHR42879">
    <property type="entry name" value="3-OXOACYL-(ACYL-CARRIER-PROTEIN) REDUCTASE"/>
    <property type="match status" value="1"/>
</dbReference>
<keyword evidence="3" id="KW-1185">Reference proteome</keyword>